<gene>
    <name evidence="2" type="ORF">DC363_15170</name>
</gene>
<evidence type="ECO:0000313" key="2">
    <source>
        <dbReference type="EMBL" id="PVA05357.1"/>
    </source>
</evidence>
<dbReference type="InterPro" id="IPR043129">
    <property type="entry name" value="ATPase_NBD"/>
</dbReference>
<dbReference type="Proteomes" id="UP000244817">
    <property type="component" value="Unassembled WGS sequence"/>
</dbReference>
<name>A0A2T7FT56_9RHOB</name>
<dbReference type="Gene3D" id="3.30.420.40">
    <property type="match status" value="2"/>
</dbReference>
<dbReference type="RefSeq" id="WP_108642005.1">
    <property type="nucleotide sequence ID" value="NZ_QCYG01000011.1"/>
</dbReference>
<dbReference type="Pfam" id="PF01869">
    <property type="entry name" value="BcrAD_BadFG"/>
    <property type="match status" value="1"/>
</dbReference>
<dbReference type="PANTHER" id="PTHR43190:SF3">
    <property type="entry name" value="N-ACETYL-D-GLUCOSAMINE KINASE"/>
    <property type="match status" value="1"/>
</dbReference>
<feature type="domain" description="ATPase BadF/BadG/BcrA/BcrD type" evidence="1">
    <location>
        <begin position="8"/>
        <end position="306"/>
    </location>
</feature>
<organism evidence="2 3">
    <name type="scientific">Thalassorhabdomicrobium marinisediminis</name>
    <dbReference type="NCBI Taxonomy" id="2170577"/>
    <lineage>
        <taxon>Bacteria</taxon>
        <taxon>Pseudomonadati</taxon>
        <taxon>Pseudomonadota</taxon>
        <taxon>Alphaproteobacteria</taxon>
        <taxon>Rhodobacterales</taxon>
        <taxon>Paracoccaceae</taxon>
        <taxon>Thalassorhabdomicrobium</taxon>
    </lineage>
</organism>
<accession>A0A2T7FT56</accession>
<dbReference type="AlphaFoldDB" id="A0A2T7FT56"/>
<proteinExistence type="predicted"/>
<sequence length="341" mass="35525">MRHGGYVLGVDGGASKTVALVARCDDGTVVGAGRSGNADIYQTTRAESHVADAIAQAVADAAIAPEHILAATLSLVGADWPEDFEHWHSKRAELGLGCLPAQRFSVVNDGIGGLESLSEAGAAVAVVCGTGAAVSARSAGGVTWHSSFWQRTQGAVELAEAALEAVYLAELGIGPATALTAEALAHFGVADVEALLHRFTGRMASRPAEIGYFAPRLVRAAEEADPVARDIVLTHADKLADYARVAARKVGIASGAPVTLLLSGGVFQSGSELMKDRVWQIFQGRFPAARREEANAIPVVGAVALALDLADATRVDRHTITSTLPDRRFFQTTGRNDGDTP</sequence>
<dbReference type="InterPro" id="IPR002731">
    <property type="entry name" value="ATPase_BadF"/>
</dbReference>
<reference evidence="2 3" key="1">
    <citation type="submission" date="2018-04" db="EMBL/GenBank/DDBJ databases">
        <title>Pelagivirga bohaiensis gen. nov., sp. nov., a bacterium isolated from the Bohai Sea.</title>
        <authorList>
            <person name="Ji X."/>
        </authorList>
    </citation>
    <scope>NUCLEOTIDE SEQUENCE [LARGE SCALE GENOMIC DNA]</scope>
    <source>
        <strain evidence="2 3">BH-SD16</strain>
    </source>
</reference>
<evidence type="ECO:0000313" key="3">
    <source>
        <dbReference type="Proteomes" id="UP000244817"/>
    </source>
</evidence>
<protein>
    <recommendedName>
        <fullName evidence="1">ATPase BadF/BadG/BcrA/BcrD type domain-containing protein</fullName>
    </recommendedName>
</protein>
<evidence type="ECO:0000259" key="1">
    <source>
        <dbReference type="Pfam" id="PF01869"/>
    </source>
</evidence>
<dbReference type="SUPFAM" id="SSF53067">
    <property type="entry name" value="Actin-like ATPase domain"/>
    <property type="match status" value="2"/>
</dbReference>
<comment type="caution">
    <text evidence="2">The sequence shown here is derived from an EMBL/GenBank/DDBJ whole genome shotgun (WGS) entry which is preliminary data.</text>
</comment>
<dbReference type="InterPro" id="IPR052519">
    <property type="entry name" value="Euk-type_GlcNAc_Kinase"/>
</dbReference>
<dbReference type="EMBL" id="QCYG01000011">
    <property type="protein sequence ID" value="PVA05357.1"/>
    <property type="molecule type" value="Genomic_DNA"/>
</dbReference>
<dbReference type="PANTHER" id="PTHR43190">
    <property type="entry name" value="N-ACETYL-D-GLUCOSAMINE KINASE"/>
    <property type="match status" value="1"/>
</dbReference>
<keyword evidence="3" id="KW-1185">Reference proteome</keyword>